<dbReference type="PROSITE" id="PS00107">
    <property type="entry name" value="PROTEIN_KINASE_ATP"/>
    <property type="match status" value="1"/>
</dbReference>
<dbReference type="InterPro" id="IPR003591">
    <property type="entry name" value="Leu-rich_rpt_typical-subtyp"/>
</dbReference>
<dbReference type="Gene3D" id="3.80.10.10">
    <property type="entry name" value="Ribonuclease Inhibitor"/>
    <property type="match status" value="6"/>
</dbReference>
<dbReference type="Pfam" id="PF00560">
    <property type="entry name" value="LRR_1"/>
    <property type="match status" value="4"/>
</dbReference>
<keyword evidence="7" id="KW-0433">Leucine-rich repeat</keyword>
<evidence type="ECO:0000313" key="26">
    <source>
        <dbReference type="EMBL" id="CAI0540880.1"/>
    </source>
</evidence>
<evidence type="ECO:0000256" key="1">
    <source>
        <dbReference type="ARBA" id="ARBA00004251"/>
    </source>
</evidence>
<protein>
    <recommendedName>
        <fullName evidence="3">non-specific serine/threonine protein kinase</fullName>
        <ecNumber evidence="3">2.7.11.1</ecNumber>
    </recommendedName>
</protein>
<dbReference type="GO" id="GO:0004674">
    <property type="term" value="F:protein serine/threonine kinase activity"/>
    <property type="evidence" value="ECO:0007669"/>
    <property type="project" value="UniProtKB-KW"/>
</dbReference>
<keyword evidence="12 23" id="KW-0547">Nucleotide-binding</keyword>
<dbReference type="GO" id="GO:0005886">
    <property type="term" value="C:plasma membrane"/>
    <property type="evidence" value="ECO:0007669"/>
    <property type="project" value="UniProtKB-SubCell"/>
</dbReference>
<evidence type="ECO:0000256" key="5">
    <source>
        <dbReference type="ARBA" id="ARBA00022527"/>
    </source>
</evidence>
<feature type="compositionally biased region" description="Polar residues" evidence="24">
    <location>
        <begin position="1124"/>
        <end position="1134"/>
    </location>
</feature>
<keyword evidence="18" id="KW-1015">Disulfide bond</keyword>
<dbReference type="GO" id="GO:0005524">
    <property type="term" value="F:ATP binding"/>
    <property type="evidence" value="ECO:0007669"/>
    <property type="project" value="UniProtKB-UniRule"/>
</dbReference>
<evidence type="ECO:0000256" key="6">
    <source>
        <dbReference type="ARBA" id="ARBA00022553"/>
    </source>
</evidence>
<evidence type="ECO:0000256" key="13">
    <source>
        <dbReference type="ARBA" id="ARBA00022777"/>
    </source>
</evidence>
<evidence type="ECO:0000256" key="2">
    <source>
        <dbReference type="ARBA" id="ARBA00008684"/>
    </source>
</evidence>
<evidence type="ECO:0000256" key="7">
    <source>
        <dbReference type="ARBA" id="ARBA00022614"/>
    </source>
</evidence>
<keyword evidence="17" id="KW-0472">Membrane</keyword>
<evidence type="ECO:0000256" key="16">
    <source>
        <dbReference type="ARBA" id="ARBA00022989"/>
    </source>
</evidence>
<dbReference type="InterPro" id="IPR055414">
    <property type="entry name" value="LRR_R13L4/SHOC2-like"/>
</dbReference>
<dbReference type="FunFam" id="3.80.10.10:FF:001034">
    <property type="entry name" value="Leucine-rich receptor-like protein kinase family protein"/>
    <property type="match status" value="1"/>
</dbReference>
<evidence type="ECO:0000256" key="12">
    <source>
        <dbReference type="ARBA" id="ARBA00022741"/>
    </source>
</evidence>
<comment type="catalytic activity">
    <reaction evidence="22">
        <text>L-seryl-[protein] + ATP = O-phospho-L-seryl-[protein] + ADP + H(+)</text>
        <dbReference type="Rhea" id="RHEA:17989"/>
        <dbReference type="Rhea" id="RHEA-COMP:9863"/>
        <dbReference type="Rhea" id="RHEA-COMP:11604"/>
        <dbReference type="ChEBI" id="CHEBI:15378"/>
        <dbReference type="ChEBI" id="CHEBI:29999"/>
        <dbReference type="ChEBI" id="CHEBI:30616"/>
        <dbReference type="ChEBI" id="CHEBI:83421"/>
        <dbReference type="ChEBI" id="CHEBI:456216"/>
        <dbReference type="EC" id="2.7.11.1"/>
    </reaction>
</comment>
<evidence type="ECO:0000256" key="20">
    <source>
        <dbReference type="ARBA" id="ARBA00023180"/>
    </source>
</evidence>
<feature type="domain" description="Protein kinase" evidence="25">
    <location>
        <begin position="800"/>
        <end position="1091"/>
    </location>
</feature>
<dbReference type="InterPro" id="IPR000719">
    <property type="entry name" value="Prot_kinase_dom"/>
</dbReference>
<keyword evidence="11" id="KW-0677">Repeat</keyword>
<dbReference type="GO" id="GO:0010082">
    <property type="term" value="P:regulation of root meristem growth"/>
    <property type="evidence" value="ECO:0007669"/>
    <property type="project" value="UniProtKB-ARBA"/>
</dbReference>
<dbReference type="InterPro" id="IPR013210">
    <property type="entry name" value="LRR_N_plant-typ"/>
</dbReference>
<keyword evidence="13" id="KW-0418">Kinase</keyword>
<dbReference type="AlphaFoldDB" id="A0AAV0Q5W8"/>
<dbReference type="Pfam" id="PF08263">
    <property type="entry name" value="LRRNT_2"/>
    <property type="match status" value="1"/>
</dbReference>
<name>A0AAV0Q5W8_9ROSI</name>
<evidence type="ECO:0000313" key="27">
    <source>
        <dbReference type="Proteomes" id="UP001154282"/>
    </source>
</evidence>
<feature type="compositionally biased region" description="Polar residues" evidence="24">
    <location>
        <begin position="1100"/>
        <end position="1115"/>
    </location>
</feature>
<dbReference type="InterPro" id="IPR017441">
    <property type="entry name" value="Protein_kinase_ATP_BS"/>
</dbReference>
<comment type="subcellular location">
    <subcellularLocation>
        <location evidence="1">Cell membrane</location>
        <topology evidence="1">Single-pass type I membrane protein</topology>
    </subcellularLocation>
</comment>
<evidence type="ECO:0000256" key="14">
    <source>
        <dbReference type="ARBA" id="ARBA00022840"/>
    </source>
</evidence>
<dbReference type="SUPFAM" id="SSF56112">
    <property type="entry name" value="Protein kinase-like (PK-like)"/>
    <property type="match status" value="1"/>
</dbReference>
<dbReference type="PROSITE" id="PS50011">
    <property type="entry name" value="PROTEIN_KINASE_DOM"/>
    <property type="match status" value="1"/>
</dbReference>
<keyword evidence="15" id="KW-0832">Ubl conjugation</keyword>
<dbReference type="SMART" id="SM00220">
    <property type="entry name" value="S_TKc"/>
    <property type="match status" value="1"/>
</dbReference>
<accession>A0AAV0Q5W8</accession>
<keyword evidence="10" id="KW-0732">Signal</keyword>
<feature type="region of interest" description="Disordered" evidence="24">
    <location>
        <begin position="1092"/>
        <end position="1141"/>
    </location>
</feature>
<comment type="catalytic activity">
    <reaction evidence="21">
        <text>L-threonyl-[protein] + ATP = O-phospho-L-threonyl-[protein] + ADP + H(+)</text>
        <dbReference type="Rhea" id="RHEA:46608"/>
        <dbReference type="Rhea" id="RHEA-COMP:11060"/>
        <dbReference type="Rhea" id="RHEA-COMP:11605"/>
        <dbReference type="ChEBI" id="CHEBI:15378"/>
        <dbReference type="ChEBI" id="CHEBI:30013"/>
        <dbReference type="ChEBI" id="CHEBI:30616"/>
        <dbReference type="ChEBI" id="CHEBI:61977"/>
        <dbReference type="ChEBI" id="CHEBI:456216"/>
        <dbReference type="EC" id="2.7.11.1"/>
    </reaction>
</comment>
<dbReference type="FunFam" id="3.80.10.10:FF:001194">
    <property type="entry name" value="Leucine-rich receptor-like protein kinase family protein"/>
    <property type="match status" value="1"/>
</dbReference>
<dbReference type="InterPro" id="IPR032675">
    <property type="entry name" value="LRR_dom_sf"/>
</dbReference>
<dbReference type="EMBL" id="CAMGYJ010000009">
    <property type="protein sequence ID" value="CAI0540880.1"/>
    <property type="molecule type" value="Genomic_DNA"/>
</dbReference>
<comment type="similarity">
    <text evidence="2">Belongs to the protein kinase superfamily. Ser/Thr protein kinase family.</text>
</comment>
<evidence type="ECO:0000256" key="11">
    <source>
        <dbReference type="ARBA" id="ARBA00022737"/>
    </source>
</evidence>
<evidence type="ECO:0000256" key="22">
    <source>
        <dbReference type="ARBA" id="ARBA00048679"/>
    </source>
</evidence>
<evidence type="ECO:0000259" key="25">
    <source>
        <dbReference type="PROSITE" id="PS50011"/>
    </source>
</evidence>
<dbReference type="PANTHER" id="PTHR48053:SF165">
    <property type="entry name" value="RECEPTOR-LIKE PROTEIN KINASE 2 ISOFORM X2"/>
    <property type="match status" value="1"/>
</dbReference>
<dbReference type="Proteomes" id="UP001154282">
    <property type="component" value="Unassembled WGS sequence"/>
</dbReference>
<evidence type="ECO:0000256" key="18">
    <source>
        <dbReference type="ARBA" id="ARBA00023157"/>
    </source>
</evidence>
<dbReference type="SMART" id="SM00369">
    <property type="entry name" value="LRR_TYP"/>
    <property type="match status" value="7"/>
</dbReference>
<evidence type="ECO:0000256" key="8">
    <source>
        <dbReference type="ARBA" id="ARBA00022679"/>
    </source>
</evidence>
<evidence type="ECO:0000256" key="9">
    <source>
        <dbReference type="ARBA" id="ARBA00022692"/>
    </source>
</evidence>
<evidence type="ECO:0000256" key="4">
    <source>
        <dbReference type="ARBA" id="ARBA00022475"/>
    </source>
</evidence>
<dbReference type="InterPro" id="IPR011009">
    <property type="entry name" value="Kinase-like_dom_sf"/>
</dbReference>
<evidence type="ECO:0000256" key="21">
    <source>
        <dbReference type="ARBA" id="ARBA00047899"/>
    </source>
</evidence>
<evidence type="ECO:0000256" key="17">
    <source>
        <dbReference type="ARBA" id="ARBA00023136"/>
    </source>
</evidence>
<keyword evidence="5" id="KW-0723">Serine/threonine-protein kinase</keyword>
<evidence type="ECO:0000256" key="19">
    <source>
        <dbReference type="ARBA" id="ARBA00023170"/>
    </source>
</evidence>
<dbReference type="PANTHER" id="PTHR48053">
    <property type="entry name" value="LEUCINE RICH REPEAT FAMILY PROTEIN, EXPRESSED"/>
    <property type="match status" value="1"/>
</dbReference>
<dbReference type="InterPro" id="IPR001611">
    <property type="entry name" value="Leu-rich_rpt"/>
</dbReference>
<feature type="binding site" evidence="23">
    <location>
        <position position="829"/>
    </location>
    <ligand>
        <name>ATP</name>
        <dbReference type="ChEBI" id="CHEBI:30616"/>
    </ligand>
</feature>
<keyword evidence="14 23" id="KW-0067">ATP-binding</keyword>
<dbReference type="SUPFAM" id="SSF52058">
    <property type="entry name" value="L domain-like"/>
    <property type="match status" value="2"/>
</dbReference>
<gene>
    <name evidence="26" type="ORF">LITE_LOCUS41871</name>
</gene>
<keyword evidence="20" id="KW-0325">Glycoprotein</keyword>
<comment type="caution">
    <text evidence="26">The sequence shown here is derived from an EMBL/GenBank/DDBJ whole genome shotgun (WGS) entry which is preliminary data.</text>
</comment>
<sequence>MAALPFNNPNTPLLYSSSSSSSSSSSCPFCFFPPMPPSTRNLFLSITLLILFQTTHSIDTQGQALLTWKNSLLNSSASSTASAAALSSWDPSHPNPCNWFGIRCNPSHSVVEITLRSIDLQGPLPWNLQSLPDLRSLVLSSTNLTGSIPKEFGDYKELTLIDLSDNSLSGEIPVEICRLTKLQTLAVNTNFLEGGIPNEIGNLSSLVSLTIYDNQLSGEIPASVGQLSKLQIFRAGGNKNLKGEIPAEIGNCSDLVMLGLAETSISGGVPSSVGKLKKLQTLAVYTCLLSGPIPSEIGNCSDLENLYLYQNSISGSIPRRIGELQKLQSLLLWQNSLVGSIPDELGSCTELTVVDLSENLLTGAVPRSFGKLSNLKELQLSVNQLSGTIPAEICECKALTHLEVDNNKITGEIPAAIGNLGSLTLFFAWQNNLTGTVPESISECGNLQALDLSYNSLFGSIPNRIFGLRNLTKLLLLGNEFSGFIAPDIGNCSSLYRLRLNGNRLGGTIPSEIGNLKSLNFLDLSGNRLVGAIPPAISGCESLEFLDIHSNGITGPVPETLPKSLQFVDFSENRLTGVLPRGIGELTELTKLNLGKNQISGKIPPAILSCSKLQLLHLGDNMLTGEIPKEIGQIPALEISLNLSCNQFSGEIPSEFSGLDKLAILDLSHNTLRGNLKVLAEFQNLVSLNISFNEFSGELPNTPFFRKLPVNDLASNKGLYIAGSGLAAPAEDHRRGSAMKLLTSVLLSASAVLILLAVYAIVRGRMNSSSDEMMKEGDGAWEMTLYQKAEFSIEDVVKNLHSANVIGNGSSGVVYRVITPKGETMAVKKMWSGDESGAFSSEIKTLGSIRHRNIVRLLGFGSNRNLKLLFYDYLPNGSLSSLLHGAGGATAKFVGMEWEMRYDVVVGVAQALAYLHHDCVPAILHGDVKAMNVLLGNDYEAYLADFGLARVLAEGGEDAGVCSKSKSSPRPVLAGSYGYMAPEHATTRKITEKSDVYSFGVVVLEVLTGRHPLDPTLPGGAHLVEWAKEHLVNKKNPAEILDPKLRGRSDPTMHEMLQTLAVSFLCISTRPDDRPTMKDVVAMLKEIHNVEARPSELKGSHSSRTNATTRSSPTAVQPPRRNIVGSQTSSNCSFAFSDDSV</sequence>
<dbReference type="Gene3D" id="3.30.200.20">
    <property type="entry name" value="Phosphorylase Kinase, domain 1"/>
    <property type="match status" value="1"/>
</dbReference>
<dbReference type="Gene3D" id="1.10.510.10">
    <property type="entry name" value="Transferase(Phosphotransferase) domain 1"/>
    <property type="match status" value="1"/>
</dbReference>
<evidence type="ECO:0000256" key="3">
    <source>
        <dbReference type="ARBA" id="ARBA00012513"/>
    </source>
</evidence>
<dbReference type="FunFam" id="1.10.510.10:FF:000276">
    <property type="entry name" value="LRR receptor-like serine/threonine-protein kinase RCH1"/>
    <property type="match status" value="1"/>
</dbReference>
<dbReference type="PROSITE" id="PS00108">
    <property type="entry name" value="PROTEIN_KINASE_ST"/>
    <property type="match status" value="1"/>
</dbReference>
<dbReference type="Pfam" id="PF13855">
    <property type="entry name" value="LRR_8"/>
    <property type="match status" value="2"/>
</dbReference>
<keyword evidence="16" id="KW-1133">Transmembrane helix</keyword>
<evidence type="ECO:0000256" key="23">
    <source>
        <dbReference type="PROSITE-ProRule" id="PRU10141"/>
    </source>
</evidence>
<keyword evidence="27" id="KW-1185">Reference proteome</keyword>
<keyword evidence="6" id="KW-0597">Phosphoprotein</keyword>
<dbReference type="FunFam" id="3.80.10.10:FF:000270">
    <property type="entry name" value="Putative LRR receptor-like serine/threonine-protein kinase"/>
    <property type="match status" value="1"/>
</dbReference>
<dbReference type="Pfam" id="PF00069">
    <property type="entry name" value="Pkinase"/>
    <property type="match status" value="1"/>
</dbReference>
<dbReference type="Pfam" id="PF23598">
    <property type="entry name" value="LRR_14"/>
    <property type="match status" value="1"/>
</dbReference>
<organism evidence="26 27">
    <name type="scientific">Linum tenue</name>
    <dbReference type="NCBI Taxonomy" id="586396"/>
    <lineage>
        <taxon>Eukaryota</taxon>
        <taxon>Viridiplantae</taxon>
        <taxon>Streptophyta</taxon>
        <taxon>Embryophyta</taxon>
        <taxon>Tracheophyta</taxon>
        <taxon>Spermatophyta</taxon>
        <taxon>Magnoliopsida</taxon>
        <taxon>eudicotyledons</taxon>
        <taxon>Gunneridae</taxon>
        <taxon>Pentapetalae</taxon>
        <taxon>rosids</taxon>
        <taxon>fabids</taxon>
        <taxon>Malpighiales</taxon>
        <taxon>Linaceae</taxon>
        <taxon>Linum</taxon>
    </lineage>
</organism>
<dbReference type="InterPro" id="IPR008271">
    <property type="entry name" value="Ser/Thr_kinase_AS"/>
</dbReference>
<evidence type="ECO:0000256" key="15">
    <source>
        <dbReference type="ARBA" id="ARBA00022843"/>
    </source>
</evidence>
<keyword evidence="9" id="KW-0812">Transmembrane</keyword>
<dbReference type="FunFam" id="3.30.200.20:FF:000642">
    <property type="entry name" value="Putative LRR receptor-like serine/threonine-protein kinase"/>
    <property type="match status" value="1"/>
</dbReference>
<keyword evidence="19" id="KW-0675">Receptor</keyword>
<evidence type="ECO:0000256" key="10">
    <source>
        <dbReference type="ARBA" id="ARBA00022729"/>
    </source>
</evidence>
<dbReference type="FunFam" id="3.80.10.10:FF:000760">
    <property type="entry name" value="LRR receptor-like serine/threonine-protein kinase RCH1"/>
    <property type="match status" value="1"/>
</dbReference>
<dbReference type="InterPro" id="IPR051716">
    <property type="entry name" value="Plant_RL_S/T_kinase"/>
</dbReference>
<keyword evidence="4" id="KW-1003">Cell membrane</keyword>
<reference evidence="26" key="1">
    <citation type="submission" date="2022-08" db="EMBL/GenBank/DDBJ databases">
        <authorList>
            <person name="Gutierrez-Valencia J."/>
        </authorList>
    </citation>
    <scope>NUCLEOTIDE SEQUENCE</scope>
</reference>
<keyword evidence="8" id="KW-0808">Transferase</keyword>
<proteinExistence type="inferred from homology"/>
<evidence type="ECO:0000256" key="24">
    <source>
        <dbReference type="SAM" id="MobiDB-lite"/>
    </source>
</evidence>
<dbReference type="GO" id="GO:0001653">
    <property type="term" value="F:peptide receptor activity"/>
    <property type="evidence" value="ECO:0007669"/>
    <property type="project" value="UniProtKB-ARBA"/>
</dbReference>
<dbReference type="GO" id="GO:0042277">
    <property type="term" value="F:peptide binding"/>
    <property type="evidence" value="ECO:0007669"/>
    <property type="project" value="UniProtKB-ARBA"/>
</dbReference>
<dbReference type="EC" id="2.7.11.1" evidence="3"/>
<dbReference type="GO" id="GO:0010074">
    <property type="term" value="P:maintenance of meristem identity"/>
    <property type="evidence" value="ECO:0007669"/>
    <property type="project" value="UniProtKB-ARBA"/>
</dbReference>